<evidence type="ECO:0000256" key="2">
    <source>
        <dbReference type="ARBA" id="ARBA00007324"/>
    </source>
</evidence>
<keyword evidence="5 9" id="KW-0256">Endoplasmic reticulum</keyword>
<protein>
    <recommendedName>
        <fullName evidence="3 9">Signal peptidase complex subunit 2</fullName>
    </recommendedName>
</protein>
<sequence length="243" mass="27645">MKSTKTIPCIYHIILEYTDLSRKSNPPITVSQKKSHANCYSTKPSSDSEDKKKSTSENLGLLIKETNNVQYLGKKGFDFDLHNLVLTANQILWNIDEKPVKIDKWDTAALKNALDDAAKKVMIDKFGFVESHRLMDGRYFILMGVLTVYTTYKEKGIFLVALDKDRAGVDPDNVWQVASRLKKYTDEYHLSMTFIDGKTGKTRSDGFTKSVAEFFDENGVLCFDLFEPNVRMLEGKIATSKKE</sequence>
<reference evidence="11 12" key="1">
    <citation type="submission" date="2022-12" db="EMBL/GenBank/DDBJ databases">
        <title>Chromosome-level genome of Tegillarca granosa.</title>
        <authorList>
            <person name="Kim J."/>
        </authorList>
    </citation>
    <scope>NUCLEOTIDE SEQUENCE [LARGE SCALE GENOMIC DNA]</scope>
    <source>
        <strain evidence="11">Teg-2019</strain>
        <tissue evidence="11">Adductor muscle</tissue>
    </source>
</reference>
<feature type="region of interest" description="Disordered" evidence="10">
    <location>
        <begin position="26"/>
        <end position="53"/>
    </location>
</feature>
<evidence type="ECO:0000256" key="5">
    <source>
        <dbReference type="ARBA" id="ARBA00022824"/>
    </source>
</evidence>
<proteinExistence type="inferred from homology"/>
<dbReference type="InterPro" id="IPR009582">
    <property type="entry name" value="Spc2/SPCS2"/>
</dbReference>
<evidence type="ECO:0000313" key="12">
    <source>
        <dbReference type="Proteomes" id="UP001217089"/>
    </source>
</evidence>
<dbReference type="Pfam" id="PF06703">
    <property type="entry name" value="SPC25"/>
    <property type="match status" value="1"/>
</dbReference>
<dbReference type="PANTHER" id="PTHR13085:SF0">
    <property type="entry name" value="SIGNAL PEPTIDASE COMPLEX SUBUNIT 2"/>
    <property type="match status" value="1"/>
</dbReference>
<gene>
    <name evidence="11" type="ORF">KUTeg_012391</name>
</gene>
<dbReference type="EMBL" id="JARBDR010000640">
    <property type="protein sequence ID" value="KAJ8310526.1"/>
    <property type="molecule type" value="Genomic_DNA"/>
</dbReference>
<evidence type="ECO:0000256" key="6">
    <source>
        <dbReference type="ARBA" id="ARBA00022989"/>
    </source>
</evidence>
<evidence type="ECO:0000313" key="11">
    <source>
        <dbReference type="EMBL" id="KAJ8310526.1"/>
    </source>
</evidence>
<evidence type="ECO:0000256" key="10">
    <source>
        <dbReference type="SAM" id="MobiDB-lite"/>
    </source>
</evidence>
<evidence type="ECO:0000256" key="4">
    <source>
        <dbReference type="ARBA" id="ARBA00022692"/>
    </source>
</evidence>
<evidence type="ECO:0000256" key="7">
    <source>
        <dbReference type="ARBA" id="ARBA00023136"/>
    </source>
</evidence>
<dbReference type="PANTHER" id="PTHR13085">
    <property type="entry name" value="MICROSOMAL SIGNAL PEPTIDASE 25 KDA SUBUNIT"/>
    <property type="match status" value="1"/>
</dbReference>
<comment type="similarity">
    <text evidence="2 9">Belongs to the SPCS2 family.</text>
</comment>
<keyword evidence="4" id="KW-0812">Transmembrane</keyword>
<organism evidence="11 12">
    <name type="scientific">Tegillarca granosa</name>
    <name type="common">Malaysian cockle</name>
    <name type="synonym">Anadara granosa</name>
    <dbReference type="NCBI Taxonomy" id="220873"/>
    <lineage>
        <taxon>Eukaryota</taxon>
        <taxon>Metazoa</taxon>
        <taxon>Spiralia</taxon>
        <taxon>Lophotrochozoa</taxon>
        <taxon>Mollusca</taxon>
        <taxon>Bivalvia</taxon>
        <taxon>Autobranchia</taxon>
        <taxon>Pteriomorphia</taxon>
        <taxon>Arcoida</taxon>
        <taxon>Arcoidea</taxon>
        <taxon>Arcidae</taxon>
        <taxon>Tegillarca</taxon>
    </lineage>
</organism>
<comment type="caution">
    <text evidence="11">The sequence shown here is derived from an EMBL/GenBank/DDBJ whole genome shotgun (WGS) entry which is preliminary data.</text>
</comment>
<evidence type="ECO:0000256" key="1">
    <source>
        <dbReference type="ARBA" id="ARBA00004477"/>
    </source>
</evidence>
<name>A0ABQ9F2V0_TEGGR</name>
<accession>A0ABQ9F2V0</accession>
<keyword evidence="7" id="KW-0472">Membrane</keyword>
<evidence type="ECO:0000256" key="9">
    <source>
        <dbReference type="RuleBase" id="RU368033"/>
    </source>
</evidence>
<keyword evidence="12" id="KW-1185">Reference proteome</keyword>
<evidence type="ECO:0000256" key="8">
    <source>
        <dbReference type="ARBA" id="ARBA00045608"/>
    </source>
</evidence>
<dbReference type="Proteomes" id="UP001217089">
    <property type="component" value="Unassembled WGS sequence"/>
</dbReference>
<keyword evidence="6" id="KW-1133">Transmembrane helix</keyword>
<comment type="function">
    <text evidence="8 9">Component of the signal peptidase complex (SPC) which catalyzes the cleavage of N-terminal signal sequences from nascent proteins as they are translocated into the lumen of the endoplasmic reticulum. Enhances the enzymatic activity of SPC and facilitates the interactions between different components of the translocation site.</text>
</comment>
<comment type="subcellular location">
    <subcellularLocation>
        <location evidence="1 9">Endoplasmic reticulum membrane</location>
        <topology evidence="1 9">Multi-pass membrane protein</topology>
    </subcellularLocation>
</comment>
<evidence type="ECO:0000256" key="3">
    <source>
        <dbReference type="ARBA" id="ARBA00017057"/>
    </source>
</evidence>